<dbReference type="PANTHER" id="PTHR21716:SF4">
    <property type="entry name" value="TRANSMEMBRANE PROTEIN 245"/>
    <property type="match status" value="1"/>
</dbReference>
<evidence type="ECO:0000256" key="4">
    <source>
        <dbReference type="ARBA" id="ARBA00022989"/>
    </source>
</evidence>
<keyword evidence="5 6" id="KW-0472">Membrane</keyword>
<dbReference type="InterPro" id="IPR002549">
    <property type="entry name" value="AI-2E-like"/>
</dbReference>
<feature type="transmembrane region" description="Helical" evidence="6">
    <location>
        <begin position="222"/>
        <end position="244"/>
    </location>
</feature>
<keyword evidence="3 6" id="KW-0812">Transmembrane</keyword>
<dbReference type="STRING" id="595536.GCA_000178815_04198"/>
<feature type="transmembrane region" description="Helical" evidence="6">
    <location>
        <begin position="74"/>
        <end position="95"/>
    </location>
</feature>
<feature type="transmembrane region" description="Helical" evidence="6">
    <location>
        <begin position="251"/>
        <end position="272"/>
    </location>
</feature>
<evidence type="ECO:0000256" key="5">
    <source>
        <dbReference type="ARBA" id="ARBA00023136"/>
    </source>
</evidence>
<accession>A0A2D2CXA6</accession>
<feature type="transmembrane region" description="Helical" evidence="6">
    <location>
        <begin position="278"/>
        <end position="302"/>
    </location>
</feature>
<organism evidence="7 8">
    <name type="scientific">Methylosinus trichosporium (strain ATCC 35070 / NCIMB 11131 / UNIQEM 75 / OB3b)</name>
    <dbReference type="NCBI Taxonomy" id="595536"/>
    <lineage>
        <taxon>Bacteria</taxon>
        <taxon>Pseudomonadati</taxon>
        <taxon>Pseudomonadota</taxon>
        <taxon>Alphaproteobacteria</taxon>
        <taxon>Hyphomicrobiales</taxon>
        <taxon>Methylocystaceae</taxon>
        <taxon>Methylosinus</taxon>
    </lineage>
</organism>
<dbReference type="GO" id="GO:0016020">
    <property type="term" value="C:membrane"/>
    <property type="evidence" value="ECO:0007669"/>
    <property type="project" value="UniProtKB-SubCell"/>
</dbReference>
<evidence type="ECO:0000256" key="1">
    <source>
        <dbReference type="ARBA" id="ARBA00004141"/>
    </source>
</evidence>
<feature type="transmembrane region" description="Helical" evidence="6">
    <location>
        <begin position="21"/>
        <end position="54"/>
    </location>
</feature>
<dbReference type="PANTHER" id="PTHR21716">
    <property type="entry name" value="TRANSMEMBRANE PROTEIN"/>
    <property type="match status" value="1"/>
</dbReference>
<feature type="transmembrane region" description="Helical" evidence="6">
    <location>
        <begin position="333"/>
        <end position="352"/>
    </location>
</feature>
<dbReference type="Pfam" id="PF01594">
    <property type="entry name" value="AI-2E_transport"/>
    <property type="match status" value="1"/>
</dbReference>
<name>A0A2D2CXA6_METT3</name>
<proteinExistence type="inferred from homology"/>
<dbReference type="Proteomes" id="UP000230709">
    <property type="component" value="Chromosome"/>
</dbReference>
<comment type="similarity">
    <text evidence="2">Belongs to the autoinducer-2 exporter (AI-2E) (TC 2.A.86) family.</text>
</comment>
<evidence type="ECO:0000256" key="2">
    <source>
        <dbReference type="ARBA" id="ARBA00009773"/>
    </source>
</evidence>
<comment type="subcellular location">
    <subcellularLocation>
        <location evidence="1">Membrane</location>
        <topology evidence="1">Multi-pass membrane protein</topology>
    </subcellularLocation>
</comment>
<protein>
    <submittedName>
        <fullName evidence="7">AI-2E family transporter</fullName>
    </submittedName>
</protein>
<evidence type="ECO:0000313" key="7">
    <source>
        <dbReference type="EMBL" id="ATQ67289.1"/>
    </source>
</evidence>
<evidence type="ECO:0000256" key="3">
    <source>
        <dbReference type="ARBA" id="ARBA00022692"/>
    </source>
</evidence>
<keyword evidence="8" id="KW-1185">Reference proteome</keyword>
<gene>
    <name evidence="7" type="ORF">CQW49_04810</name>
</gene>
<sequence>MTQTTSAPRERAEEWAMQNRQIFALLLLGVVVGLGLFVVSPFLTPLAWAAILAYATYPVYRRILRASGNRPSLAATFATLLLVVVLVVPVAFLLVRLQSDLAEAYRELSSQFADEPIVLPDAVARFPVVGPALDDMLNTIWNDPERRREQVKEWIEPWMSGLARTLGMIGRSLAQIALTAIALFFFYRDGALVVEELRAGLRKVVGASADNYVRAIGATTQAVVSGVIVSALFQGLIAGVGYAVVGVGTPILLGALTAVAALVPFIGTWAVWAPVGVYLLVVGQTGAGVALLAWGGLVVSWVDNIIKPLLISSAADIPLVIVLFGVLGGLLAFGFVGLFLGPLILAVLLSIWREWLAGDAPAGGA</sequence>
<evidence type="ECO:0000313" key="8">
    <source>
        <dbReference type="Proteomes" id="UP000230709"/>
    </source>
</evidence>
<evidence type="ECO:0000256" key="6">
    <source>
        <dbReference type="SAM" id="Phobius"/>
    </source>
</evidence>
<keyword evidence="4 6" id="KW-1133">Transmembrane helix</keyword>
<dbReference type="KEGG" id="mtw:CQW49_04810"/>
<dbReference type="EMBL" id="CP023737">
    <property type="protein sequence ID" value="ATQ67289.1"/>
    <property type="molecule type" value="Genomic_DNA"/>
</dbReference>
<dbReference type="AlphaFoldDB" id="A0A2D2CXA6"/>
<reference evidence="8" key="1">
    <citation type="submission" date="2017-10" db="EMBL/GenBank/DDBJ databases">
        <title>Completed PacBio SMRT sequence of Methylosinus trichosporium OB3b reveals presence of a third large plasmid.</title>
        <authorList>
            <person name="Charles T.C."/>
            <person name="Lynch M.D.J."/>
            <person name="Heil J.R."/>
            <person name="Cheng J."/>
        </authorList>
    </citation>
    <scope>NUCLEOTIDE SEQUENCE [LARGE SCALE GENOMIC DNA]</scope>
    <source>
        <strain evidence="8">OB3b</strain>
    </source>
</reference>